<name>X6LD71_RETFI</name>
<feature type="non-terminal residue" evidence="2">
    <location>
        <position position="294"/>
    </location>
</feature>
<keyword evidence="3" id="KW-1185">Reference proteome</keyword>
<reference evidence="2 3" key="1">
    <citation type="journal article" date="2013" name="Curr. Biol.">
        <title>The Genome of the Foraminiferan Reticulomyxa filosa.</title>
        <authorList>
            <person name="Glockner G."/>
            <person name="Hulsmann N."/>
            <person name="Schleicher M."/>
            <person name="Noegel A.A."/>
            <person name="Eichinger L."/>
            <person name="Gallinger C."/>
            <person name="Pawlowski J."/>
            <person name="Sierra R."/>
            <person name="Euteneuer U."/>
            <person name="Pillet L."/>
            <person name="Moustafa A."/>
            <person name="Platzer M."/>
            <person name="Groth M."/>
            <person name="Szafranski K."/>
            <person name="Schliwa M."/>
        </authorList>
    </citation>
    <scope>NUCLEOTIDE SEQUENCE [LARGE SCALE GENOMIC DNA]</scope>
</reference>
<evidence type="ECO:0000313" key="2">
    <source>
        <dbReference type="EMBL" id="ETN99076.1"/>
    </source>
</evidence>
<accession>X6LD71</accession>
<keyword evidence="1" id="KW-0175">Coiled coil</keyword>
<proteinExistence type="predicted"/>
<dbReference type="AlphaFoldDB" id="X6LD71"/>
<comment type="caution">
    <text evidence="2">The sequence shown here is derived from an EMBL/GenBank/DDBJ whole genome shotgun (WGS) entry which is preliminary data.</text>
</comment>
<sequence>SPFFVIANNPVEINCIQHKGKDELLIAGEYCLKRFLNNNNNICPIQSHSGCDYHKVKTIQKQLDELIAICPRQYKLEMQEITSIESIYTQDITDYCWFKPFGCDSYIKDDLKRHLIDDMRRHFELVINKFDSMQKIIKQLQDCAEQLKTKRDLNEEKLKEEIKKLNDENLLLKQQLVCFSKFGNEVEELKAKKSQASEIEEKKHDSNVKTDTQLMSYNILSKIKLDSFQSSAKLIHTFNGHRDCVIVQHLMVTNSFALDQMIKLFVYGINQNVICSSVDNKIRFWDFKNNIELK</sequence>
<evidence type="ECO:0000313" key="3">
    <source>
        <dbReference type="Proteomes" id="UP000023152"/>
    </source>
</evidence>
<gene>
    <name evidence="2" type="ORF">RFI_38411</name>
</gene>
<dbReference type="EMBL" id="ASPP01044993">
    <property type="protein sequence ID" value="ETN99076.1"/>
    <property type="molecule type" value="Genomic_DNA"/>
</dbReference>
<organism evidence="2 3">
    <name type="scientific">Reticulomyxa filosa</name>
    <dbReference type="NCBI Taxonomy" id="46433"/>
    <lineage>
        <taxon>Eukaryota</taxon>
        <taxon>Sar</taxon>
        <taxon>Rhizaria</taxon>
        <taxon>Retaria</taxon>
        <taxon>Foraminifera</taxon>
        <taxon>Monothalamids</taxon>
        <taxon>Reticulomyxidae</taxon>
        <taxon>Reticulomyxa</taxon>
    </lineage>
</organism>
<dbReference type="Proteomes" id="UP000023152">
    <property type="component" value="Unassembled WGS sequence"/>
</dbReference>
<feature type="non-terminal residue" evidence="2">
    <location>
        <position position="1"/>
    </location>
</feature>
<feature type="coiled-coil region" evidence="1">
    <location>
        <begin position="130"/>
        <end position="175"/>
    </location>
</feature>
<protein>
    <submittedName>
        <fullName evidence="2">Uncharacterized protein</fullName>
    </submittedName>
</protein>
<evidence type="ECO:0000256" key="1">
    <source>
        <dbReference type="SAM" id="Coils"/>
    </source>
</evidence>